<comment type="pathway">
    <text evidence="4 11">Carbohydrate degradation; glycolysis; D-glyceraldehyde 3-phosphate from glycerone phosphate: step 1/1.</text>
</comment>
<dbReference type="Pfam" id="PF00121">
    <property type="entry name" value="TIM"/>
    <property type="match status" value="1"/>
</dbReference>
<evidence type="ECO:0000256" key="2">
    <source>
        <dbReference type="ARBA" id="ARBA00002041"/>
    </source>
</evidence>
<comment type="catalytic activity">
    <reaction evidence="1">
        <text>dihydroxyacetone phosphate = methylglyoxal + phosphate</text>
        <dbReference type="Rhea" id="RHEA:17937"/>
        <dbReference type="ChEBI" id="CHEBI:17158"/>
        <dbReference type="ChEBI" id="CHEBI:43474"/>
        <dbReference type="ChEBI" id="CHEBI:57642"/>
        <dbReference type="EC" id="4.2.3.3"/>
    </reaction>
</comment>
<feature type="non-terminal residue" evidence="12">
    <location>
        <position position="162"/>
    </location>
</feature>
<evidence type="ECO:0000256" key="9">
    <source>
        <dbReference type="ARBA" id="ARBA00023152"/>
    </source>
</evidence>
<organism evidence="12 13">
    <name type="scientific">Neotoma lepida</name>
    <name type="common">Desert woodrat</name>
    <dbReference type="NCBI Taxonomy" id="56216"/>
    <lineage>
        <taxon>Eukaryota</taxon>
        <taxon>Metazoa</taxon>
        <taxon>Chordata</taxon>
        <taxon>Craniata</taxon>
        <taxon>Vertebrata</taxon>
        <taxon>Euteleostomi</taxon>
        <taxon>Mammalia</taxon>
        <taxon>Eutheria</taxon>
        <taxon>Euarchontoglires</taxon>
        <taxon>Glires</taxon>
        <taxon>Rodentia</taxon>
        <taxon>Myomorpha</taxon>
        <taxon>Muroidea</taxon>
        <taxon>Cricetidae</taxon>
        <taxon>Neotominae</taxon>
        <taxon>Neotoma</taxon>
    </lineage>
</organism>
<dbReference type="EMBL" id="LZPO01028577">
    <property type="protein sequence ID" value="OBS77642.1"/>
    <property type="molecule type" value="Genomic_DNA"/>
</dbReference>
<comment type="catalytic activity">
    <reaction evidence="11">
        <text>D-glyceraldehyde 3-phosphate = dihydroxyacetone phosphate</text>
        <dbReference type="Rhea" id="RHEA:18585"/>
        <dbReference type="ChEBI" id="CHEBI:57642"/>
        <dbReference type="ChEBI" id="CHEBI:59776"/>
        <dbReference type="EC" id="5.3.1.1"/>
    </reaction>
</comment>
<dbReference type="GO" id="GO:0019563">
    <property type="term" value="P:glycerol catabolic process"/>
    <property type="evidence" value="ECO:0007669"/>
    <property type="project" value="TreeGrafter"/>
</dbReference>
<evidence type="ECO:0000256" key="6">
    <source>
        <dbReference type="ARBA" id="ARBA00011738"/>
    </source>
</evidence>
<evidence type="ECO:0000256" key="3">
    <source>
        <dbReference type="ARBA" id="ARBA00004104"/>
    </source>
</evidence>
<evidence type="ECO:0000313" key="12">
    <source>
        <dbReference type="EMBL" id="OBS77642.1"/>
    </source>
</evidence>
<dbReference type="STRING" id="56216.A0A1A6HJ26"/>
<dbReference type="InterPro" id="IPR035990">
    <property type="entry name" value="TIM_sf"/>
</dbReference>
<evidence type="ECO:0000256" key="8">
    <source>
        <dbReference type="ARBA" id="ARBA00022432"/>
    </source>
</evidence>
<dbReference type="GO" id="GO:0006094">
    <property type="term" value="P:gluconeogenesis"/>
    <property type="evidence" value="ECO:0007669"/>
    <property type="project" value="UniProtKB-UniPathway"/>
</dbReference>
<dbReference type="OrthoDB" id="6715177at2759"/>
<dbReference type="PANTHER" id="PTHR21139">
    <property type="entry name" value="TRIOSEPHOSPHATE ISOMERASE"/>
    <property type="match status" value="1"/>
</dbReference>
<evidence type="ECO:0000256" key="7">
    <source>
        <dbReference type="ARBA" id="ARBA00019397"/>
    </source>
</evidence>
<keyword evidence="8 11" id="KW-0312">Gluconeogenesis</keyword>
<comment type="subunit">
    <text evidence="6">Homodimer.</text>
</comment>
<comment type="function">
    <text evidence="3">It is also responsible for the non-negligible production of methylglyoxal a reactive cytotoxic side-product that modifies and can alter proteins, DNA and lipids.</text>
</comment>
<dbReference type="AlphaFoldDB" id="A0A1A6HJ26"/>
<dbReference type="Gene3D" id="3.20.20.70">
    <property type="entry name" value="Aldolase class I"/>
    <property type="match status" value="2"/>
</dbReference>
<keyword evidence="10 11" id="KW-0413">Isomerase</keyword>
<comment type="pathway">
    <text evidence="11">Carbohydrate biosynthesis; gluconeogenesis.</text>
</comment>
<gene>
    <name evidence="12" type="ORF">A6R68_19969</name>
</gene>
<dbReference type="GO" id="GO:0046166">
    <property type="term" value="P:glyceraldehyde-3-phosphate biosynthetic process"/>
    <property type="evidence" value="ECO:0007669"/>
    <property type="project" value="TreeGrafter"/>
</dbReference>
<sequence>MVPSRKFLVGGKVEDEWKKWLENSSAHLNAPADRKELDLKIAVAAQNCYKVTSGDFTEEIRPDMIEDLDPHRGTWSNCLLWREVGITENVVFKQTKFITDNVKDWNKVLLAYEPVQTMHVNHLWRFYDCTAYKELGSQPEKDGFLMGGAFLKPEFVDIINAK</sequence>
<dbReference type="Proteomes" id="UP000092124">
    <property type="component" value="Unassembled WGS sequence"/>
</dbReference>
<keyword evidence="13" id="KW-1185">Reference proteome</keyword>
<dbReference type="PANTHER" id="PTHR21139:SF2">
    <property type="entry name" value="TRIOSEPHOSPHATE ISOMERASE"/>
    <property type="match status" value="1"/>
</dbReference>
<evidence type="ECO:0000256" key="10">
    <source>
        <dbReference type="ARBA" id="ARBA00023235"/>
    </source>
</evidence>
<comment type="caution">
    <text evidence="12">The sequence shown here is derived from an EMBL/GenBank/DDBJ whole genome shotgun (WGS) entry which is preliminary data.</text>
</comment>
<name>A0A1A6HJ26_NEOLE</name>
<evidence type="ECO:0000256" key="4">
    <source>
        <dbReference type="ARBA" id="ARBA00004680"/>
    </source>
</evidence>
<proteinExistence type="inferred from homology"/>
<accession>A0A1A6HJ26</accession>
<dbReference type="UniPathway" id="UPA00109">
    <property type="reaction ID" value="UER00189"/>
</dbReference>
<keyword evidence="9 11" id="KW-0324">Glycolysis</keyword>
<dbReference type="GO" id="GO:0005829">
    <property type="term" value="C:cytosol"/>
    <property type="evidence" value="ECO:0007669"/>
    <property type="project" value="TreeGrafter"/>
</dbReference>
<dbReference type="GO" id="GO:0006096">
    <property type="term" value="P:glycolytic process"/>
    <property type="evidence" value="ECO:0007669"/>
    <property type="project" value="UniProtKB-UniPathway"/>
</dbReference>
<dbReference type="UniPathway" id="UPA00138"/>
<reference evidence="12 13" key="1">
    <citation type="submission" date="2016-06" db="EMBL/GenBank/DDBJ databases">
        <title>The Draft Genome Sequence and Annotation of the Desert Woodrat Neotoma lepida.</title>
        <authorList>
            <person name="Campbell M."/>
            <person name="Oakeson K.F."/>
            <person name="Yandell M."/>
            <person name="Halpert J.R."/>
            <person name="Dearing D."/>
        </authorList>
    </citation>
    <scope>NUCLEOTIDE SEQUENCE [LARGE SCALE GENOMIC DNA]</scope>
    <source>
        <strain evidence="12">417</strain>
        <tissue evidence="12">Liver</tissue>
    </source>
</reference>
<dbReference type="InterPro" id="IPR000652">
    <property type="entry name" value="Triosephosphate_isomerase"/>
</dbReference>
<evidence type="ECO:0000256" key="1">
    <source>
        <dbReference type="ARBA" id="ARBA00000726"/>
    </source>
</evidence>
<protein>
    <recommendedName>
        <fullName evidence="7 11">Triosephosphate isomerase</fullName>
        <ecNumber evidence="11">5.3.1.1</ecNumber>
    </recommendedName>
</protein>
<dbReference type="GO" id="GO:0008929">
    <property type="term" value="F:methylglyoxal synthase activity"/>
    <property type="evidence" value="ECO:0007669"/>
    <property type="project" value="UniProtKB-EC"/>
</dbReference>
<evidence type="ECO:0000313" key="13">
    <source>
        <dbReference type="Proteomes" id="UP000092124"/>
    </source>
</evidence>
<comment type="similarity">
    <text evidence="5 11">Belongs to the triosephosphate isomerase family.</text>
</comment>
<dbReference type="EC" id="5.3.1.1" evidence="11"/>
<evidence type="ECO:0000256" key="11">
    <source>
        <dbReference type="RuleBase" id="RU363013"/>
    </source>
</evidence>
<dbReference type="InterPro" id="IPR013785">
    <property type="entry name" value="Aldolase_TIM"/>
</dbReference>
<comment type="function">
    <text evidence="2">Triosephosphate isomerase is an extremely efficient metabolic enzyme that catalyzes the interconversion between dihydroxyacetone phosphate (DHAP) and D-glyceraldehyde-3-phosphate (G3P) in glycolysis and gluconeogenesis.</text>
</comment>
<dbReference type="SUPFAM" id="SSF51351">
    <property type="entry name" value="Triosephosphate isomerase (TIM)"/>
    <property type="match status" value="1"/>
</dbReference>
<dbReference type="GO" id="GO:0004807">
    <property type="term" value="F:triose-phosphate isomerase activity"/>
    <property type="evidence" value="ECO:0007669"/>
    <property type="project" value="UniProtKB-EC"/>
</dbReference>
<evidence type="ECO:0000256" key="5">
    <source>
        <dbReference type="ARBA" id="ARBA00007422"/>
    </source>
</evidence>